<dbReference type="Proteomes" id="UP000019462">
    <property type="component" value="Unassembled WGS sequence"/>
</dbReference>
<name>W3VT77_MOEAP</name>
<feature type="transmembrane region" description="Helical" evidence="2">
    <location>
        <begin position="609"/>
        <end position="628"/>
    </location>
</feature>
<feature type="transmembrane region" description="Helical" evidence="2">
    <location>
        <begin position="635"/>
        <end position="655"/>
    </location>
</feature>
<feature type="region of interest" description="Disordered" evidence="1">
    <location>
        <begin position="554"/>
        <end position="589"/>
    </location>
</feature>
<dbReference type="EMBL" id="AWNI01000004">
    <property type="protein sequence ID" value="ETS64818.1"/>
    <property type="molecule type" value="Genomic_DNA"/>
</dbReference>
<organism evidence="3 4">
    <name type="scientific">Moesziomyces aphidis</name>
    <name type="common">Pseudozyma aphidis</name>
    <dbReference type="NCBI Taxonomy" id="84754"/>
    <lineage>
        <taxon>Eukaryota</taxon>
        <taxon>Fungi</taxon>
        <taxon>Dikarya</taxon>
        <taxon>Basidiomycota</taxon>
        <taxon>Ustilaginomycotina</taxon>
        <taxon>Ustilaginomycetes</taxon>
        <taxon>Ustilaginales</taxon>
        <taxon>Ustilaginaceae</taxon>
        <taxon>Moesziomyces</taxon>
    </lineage>
</organism>
<feature type="transmembrane region" description="Helical" evidence="2">
    <location>
        <begin position="796"/>
        <end position="814"/>
    </location>
</feature>
<feature type="transmembrane region" description="Helical" evidence="2">
    <location>
        <begin position="708"/>
        <end position="732"/>
    </location>
</feature>
<feature type="region of interest" description="Disordered" evidence="1">
    <location>
        <begin position="483"/>
        <end position="516"/>
    </location>
</feature>
<accession>W3VT77</accession>
<reference evidence="3 4" key="1">
    <citation type="journal article" date="2014" name="Genome Announc.">
        <title>Genome sequence of the basidiomycetous fungus Pseudozyma aphidis DSM70725, an efficient producer of biosurfactant mannosylerythritol lipids.</title>
        <authorList>
            <person name="Lorenz S."/>
            <person name="Guenther M."/>
            <person name="Grumaz C."/>
            <person name="Rupp S."/>
            <person name="Zibek S."/>
            <person name="Sohn K."/>
        </authorList>
    </citation>
    <scope>NUCLEOTIDE SEQUENCE [LARGE SCALE GENOMIC DNA]</scope>
    <source>
        <strain evidence="4">ATCC 32657 / CBS 517.83 / DSM 70725 / JCM 10318 / NBRC 10182 / NRRL Y-7954 / St-0401</strain>
    </source>
</reference>
<gene>
    <name evidence="3" type="ORF">PaG_00784</name>
</gene>
<feature type="transmembrane region" description="Helical" evidence="2">
    <location>
        <begin position="675"/>
        <end position="696"/>
    </location>
</feature>
<dbReference type="HOGENOM" id="CLU_013963_0_0_1"/>
<keyword evidence="4" id="KW-1185">Reference proteome</keyword>
<feature type="transmembrane region" description="Helical" evidence="2">
    <location>
        <begin position="762"/>
        <end position="784"/>
    </location>
</feature>
<keyword evidence="2" id="KW-0812">Transmembrane</keyword>
<keyword evidence="2" id="KW-0472">Membrane</keyword>
<feature type="transmembrane region" description="Helical" evidence="2">
    <location>
        <begin position="892"/>
        <end position="911"/>
    </location>
</feature>
<keyword evidence="2" id="KW-1133">Transmembrane helix</keyword>
<evidence type="ECO:0000256" key="2">
    <source>
        <dbReference type="SAM" id="Phobius"/>
    </source>
</evidence>
<proteinExistence type="predicted"/>
<protein>
    <submittedName>
        <fullName evidence="3">Uncharacterized protein</fullName>
    </submittedName>
</protein>
<evidence type="ECO:0000256" key="1">
    <source>
        <dbReference type="SAM" id="MobiDB-lite"/>
    </source>
</evidence>
<sequence>MAPPATEPNLGAISPLHRPTLMQTSACRLLRALTAATMQTVIHAVTCPLLLATHPQQVHSAVQPSVRCRMQHVDCTASPARPRCFFRALQRLEVQIAWARMKHTSIRPSYHFGPLPKSEPPSPSSGAARVASDEPATDSQVESYFFTTVQRLKPALFRNQSNTAAKPAELLPTRPGLSICLTVAQELDSWLHRRLDLAGVTFPLRPLALGLWKTTSPHRRFKPAIRIDFGIFQRPSKSRVPTLVSDPTRLSSQVLSSEDISSVAMTRDSKAALRQSGRRRAAGVVAMLAVATAVTTATFADASTLPSNLWGKRQDPSMLSQVEAQVLKLISADGSFATMTGANANAIQSAVGMSGDVTPAVVSALSSATAASAAATDAASTAQTPSAIVQAVEATAAPTDKVASDTLSSAQESQLEGEVGAVAGDSTADGGVQSWTYDPGAFGCLGSDASGDAAATLCSVNAPAPAATGARSEQALDSVGDSAFEPVNAAPTPMRRNAVRAAPTPEPRLDGDLSRRQYPIDPAGPAYTSLLVSSNLFPLFTSYVTLEPPSTTRVNFGPTSNLNVSSIPRRGSSDSGNGEAPGNINNPNSPDLGWLDVQIGGVPYKNGDLIASIVWILATIALIPLLLIRLLRRSSLISMVLITIIVFMVLMLIGFGVRAKLANNTPTTSMMNVEGIILAVLLPLLLEPLLHLLGLYSKQGGRPSGVPTASLVLRILNFIVFLLFLVAAAYYASWLDKWENALKMTQTAQDLPDIIPPKVTRIAPVVGAIIEIIVILGAALLIPVARGDAGSLRPGGFIFILLILLFVATVYRLLQALHATTRISAEQGGSLDANDLLPFFQGGSSNTTTDNQRVANGLSLAPQGMYGPNSEGIDWEQLQLTMASRGTPQTPLIFNLVYVLPMWLMVFLLFFTHAPAAKKTEEAAGGEGNVAVAKA</sequence>
<dbReference type="AlphaFoldDB" id="W3VT77"/>
<feature type="compositionally biased region" description="Polar residues" evidence="1">
    <location>
        <begin position="554"/>
        <end position="566"/>
    </location>
</feature>
<comment type="caution">
    <text evidence="3">The sequence shown here is derived from an EMBL/GenBank/DDBJ whole genome shotgun (WGS) entry which is preliminary data.</text>
</comment>
<feature type="region of interest" description="Disordered" evidence="1">
    <location>
        <begin position="109"/>
        <end position="136"/>
    </location>
</feature>
<evidence type="ECO:0000313" key="3">
    <source>
        <dbReference type="EMBL" id="ETS64818.1"/>
    </source>
</evidence>
<evidence type="ECO:0000313" key="4">
    <source>
        <dbReference type="Proteomes" id="UP000019462"/>
    </source>
</evidence>
<dbReference type="OrthoDB" id="2556536at2759"/>